<keyword evidence="2" id="KW-1185">Reference proteome</keyword>
<evidence type="ECO:0000313" key="2">
    <source>
        <dbReference type="Proteomes" id="UP000016567"/>
    </source>
</evidence>
<dbReference type="OrthoDB" id="9153664at2"/>
<dbReference type="STRING" id="1219077.VAZ01S_023_00160"/>
<evidence type="ECO:0000313" key="1">
    <source>
        <dbReference type="EMBL" id="GAD75249.1"/>
    </source>
</evidence>
<organism evidence="1 2">
    <name type="scientific">Vibrio azureus NBRC 104587</name>
    <dbReference type="NCBI Taxonomy" id="1219077"/>
    <lineage>
        <taxon>Bacteria</taxon>
        <taxon>Pseudomonadati</taxon>
        <taxon>Pseudomonadota</taxon>
        <taxon>Gammaproteobacteria</taxon>
        <taxon>Vibrionales</taxon>
        <taxon>Vibrionaceae</taxon>
        <taxon>Vibrio</taxon>
    </lineage>
</organism>
<comment type="caution">
    <text evidence="1">The sequence shown here is derived from an EMBL/GenBank/DDBJ whole genome shotgun (WGS) entry which is preliminary data.</text>
</comment>
<proteinExistence type="predicted"/>
<dbReference type="AlphaFoldDB" id="U3C167"/>
<name>U3C167_9VIBR</name>
<protein>
    <submittedName>
        <fullName evidence="1">Uncharacterized protein</fullName>
    </submittedName>
</protein>
<sequence>MIRFITDIKSPQEPDILTPNRFNQLLIVSLEGQLLATYNAPMNGWTHDVLVRLSRLFPQQWGYCGADALLGDQFVGSTEI</sequence>
<dbReference type="eggNOG" id="ENOG5031NHW">
    <property type="taxonomic scope" value="Bacteria"/>
</dbReference>
<dbReference type="RefSeq" id="WP_021709008.1">
    <property type="nucleotide sequence ID" value="NZ_BAOB01000408.1"/>
</dbReference>
<dbReference type="Proteomes" id="UP000016567">
    <property type="component" value="Unassembled WGS sequence"/>
</dbReference>
<reference evidence="1 2" key="1">
    <citation type="submission" date="2013-09" db="EMBL/GenBank/DDBJ databases">
        <title>Whole genome shotgun sequence of Vibrio azureus NBRC 104587.</title>
        <authorList>
            <person name="Isaki S."/>
            <person name="Hosoyama A."/>
            <person name="Numata M."/>
            <person name="Hashimoto M."/>
            <person name="Hosoyama Y."/>
            <person name="Tsuchikane K."/>
            <person name="Noguchi M."/>
            <person name="Hirakata S."/>
            <person name="Ichikawa N."/>
            <person name="Ohji S."/>
            <person name="Yamazoe A."/>
            <person name="Fujita N."/>
        </authorList>
    </citation>
    <scope>NUCLEOTIDE SEQUENCE [LARGE SCALE GENOMIC DNA]</scope>
    <source>
        <strain evidence="1 2">NBRC 104587</strain>
    </source>
</reference>
<dbReference type="EMBL" id="BATL01000023">
    <property type="protein sequence ID" value="GAD75249.1"/>
    <property type="molecule type" value="Genomic_DNA"/>
</dbReference>
<accession>U3C167</accession>
<gene>
    <name evidence="1" type="ORF">VAZ01S_023_00160</name>
</gene>